<dbReference type="InterPro" id="IPR023195">
    <property type="entry name" value="Nict_dMeBzImd_PRibTrfase_N"/>
</dbReference>
<reference evidence="10 11" key="1">
    <citation type="submission" date="2023-02" db="EMBL/GenBank/DDBJ databases">
        <title>Genome sequence of Lentisphaera profundi SAORIC-696.</title>
        <authorList>
            <person name="Kim e."/>
            <person name="Cho J.-C."/>
            <person name="Choi A."/>
            <person name="Kang I."/>
        </authorList>
    </citation>
    <scope>NUCLEOTIDE SEQUENCE [LARGE SCALE GENOMIC DNA]</scope>
    <source>
        <strain evidence="10 11">SAORIC-696</strain>
    </source>
</reference>
<sequence>MFKSLEIRPLNQSFANAAKQRLDELAIPLGALGDLGDLAVKLMISQKSLTPTFKNRELYLCAADHGIASQGVSKYPQITDKILACASHSGAVINALCETHNCTLSLFDCGLINEPKTGSVKIFTRVIAQGGTKDFSIEPAMSSEQCLKALENGIELGKTSSSDLILLGEMGIGNTSSASAIYAKLEGLQAIDCVGAGTGLDDEGIQHKAKLIQQGLGRFSIDELAEPAAAFEVLRQVGGFELATLVGISLGAASCGKLILLDGFLSAVVALLAKSFNAHVLDYMIASHRSHEKAHEELLKLLNKKPLLDLNMRLGEGSGAVLALPLIDSVCSILENTMTLNEALDV</sequence>
<evidence type="ECO:0000256" key="8">
    <source>
        <dbReference type="ARBA" id="ARBA00047340"/>
    </source>
</evidence>
<evidence type="ECO:0000256" key="2">
    <source>
        <dbReference type="ARBA" id="ARBA00007110"/>
    </source>
</evidence>
<evidence type="ECO:0000313" key="10">
    <source>
        <dbReference type="EMBL" id="WDE97129.1"/>
    </source>
</evidence>
<comment type="catalytic activity">
    <reaction evidence="8">
        <text>5,6-dimethylbenzimidazole + nicotinate beta-D-ribonucleotide = alpha-ribazole 5'-phosphate + nicotinate + H(+)</text>
        <dbReference type="Rhea" id="RHEA:11196"/>
        <dbReference type="ChEBI" id="CHEBI:15378"/>
        <dbReference type="ChEBI" id="CHEBI:15890"/>
        <dbReference type="ChEBI" id="CHEBI:32544"/>
        <dbReference type="ChEBI" id="CHEBI:57502"/>
        <dbReference type="ChEBI" id="CHEBI:57918"/>
        <dbReference type="EC" id="2.4.2.21"/>
    </reaction>
</comment>
<dbReference type="InterPro" id="IPR003200">
    <property type="entry name" value="Nict_dMeBzImd_PRibTrfase"/>
</dbReference>
<keyword evidence="5" id="KW-0169">Cobalamin biosynthesis</keyword>
<dbReference type="EMBL" id="CP117811">
    <property type="protein sequence ID" value="WDE97129.1"/>
    <property type="molecule type" value="Genomic_DNA"/>
</dbReference>
<evidence type="ECO:0000256" key="4">
    <source>
        <dbReference type="ARBA" id="ARBA00015486"/>
    </source>
</evidence>
<evidence type="ECO:0000313" key="11">
    <source>
        <dbReference type="Proteomes" id="UP001214250"/>
    </source>
</evidence>
<dbReference type="NCBIfam" id="TIGR03160">
    <property type="entry name" value="cobT_DBIPRT"/>
    <property type="match status" value="1"/>
</dbReference>
<evidence type="ECO:0000256" key="5">
    <source>
        <dbReference type="ARBA" id="ARBA00022573"/>
    </source>
</evidence>
<dbReference type="EC" id="2.4.2.21" evidence="3 9"/>
<evidence type="ECO:0000256" key="3">
    <source>
        <dbReference type="ARBA" id="ARBA00011991"/>
    </source>
</evidence>
<dbReference type="SUPFAM" id="SSF52733">
    <property type="entry name" value="Nicotinate mononucleotide:5,6-dimethylbenzimidazole phosphoribosyltransferase (CobT)"/>
    <property type="match status" value="1"/>
</dbReference>
<dbReference type="GO" id="GO:0008939">
    <property type="term" value="F:nicotinate-nucleotide-dimethylbenzimidazole phosphoribosyltransferase activity"/>
    <property type="evidence" value="ECO:0007669"/>
    <property type="project" value="UniProtKB-EC"/>
</dbReference>
<dbReference type="NCBIfam" id="NF000996">
    <property type="entry name" value="PRK00105.1"/>
    <property type="match status" value="1"/>
</dbReference>
<dbReference type="Gene3D" id="3.40.50.10210">
    <property type="match status" value="1"/>
</dbReference>
<protein>
    <recommendedName>
        <fullName evidence="4 9">Nicotinate-nucleotide--dimethylbenzimidazole phosphoribosyltransferase</fullName>
        <ecNumber evidence="3 9">2.4.2.21</ecNumber>
    </recommendedName>
</protein>
<gene>
    <name evidence="10" type="primary">cobT</name>
    <name evidence="10" type="ORF">PQO03_04060</name>
</gene>
<accession>A0ABY7VTP0</accession>
<comment type="pathway">
    <text evidence="1">Nucleoside biosynthesis; alpha-ribazole biosynthesis; alpha-ribazole from 5,6-dimethylbenzimidazole: step 1/2.</text>
</comment>
<dbReference type="InterPro" id="IPR017846">
    <property type="entry name" value="Nict_dMeBzImd_PRibTrfase_bact"/>
</dbReference>
<dbReference type="RefSeq" id="WP_274151329.1">
    <property type="nucleotide sequence ID" value="NZ_CP117811.1"/>
</dbReference>
<dbReference type="Pfam" id="PF02277">
    <property type="entry name" value="DBI_PRT"/>
    <property type="match status" value="1"/>
</dbReference>
<dbReference type="PANTHER" id="PTHR43463">
    <property type="entry name" value="NICOTINATE-NUCLEOTIDE--DIMETHYLBENZIMIDAZOLE PHOSPHORIBOSYLTRANSFERASE"/>
    <property type="match status" value="1"/>
</dbReference>
<evidence type="ECO:0000256" key="1">
    <source>
        <dbReference type="ARBA" id="ARBA00005049"/>
    </source>
</evidence>
<dbReference type="Proteomes" id="UP001214250">
    <property type="component" value="Chromosome 1"/>
</dbReference>
<dbReference type="Gene3D" id="1.10.1610.10">
    <property type="match status" value="1"/>
</dbReference>
<keyword evidence="11" id="KW-1185">Reference proteome</keyword>
<dbReference type="CDD" id="cd02439">
    <property type="entry name" value="DMB-PRT_CobT"/>
    <property type="match status" value="1"/>
</dbReference>
<dbReference type="InterPro" id="IPR036087">
    <property type="entry name" value="Nict_dMeBzImd_PRibTrfase_sf"/>
</dbReference>
<evidence type="ECO:0000256" key="6">
    <source>
        <dbReference type="ARBA" id="ARBA00022676"/>
    </source>
</evidence>
<evidence type="ECO:0000256" key="7">
    <source>
        <dbReference type="ARBA" id="ARBA00022679"/>
    </source>
</evidence>
<comment type="similarity">
    <text evidence="2">Belongs to the CobT family.</text>
</comment>
<evidence type="ECO:0000256" key="9">
    <source>
        <dbReference type="NCBIfam" id="TIGR03160"/>
    </source>
</evidence>
<keyword evidence="7 10" id="KW-0808">Transferase</keyword>
<name>A0ABY7VTP0_9BACT</name>
<dbReference type="PANTHER" id="PTHR43463:SF1">
    <property type="entry name" value="NICOTINATE-NUCLEOTIDE--DIMETHYLBENZIMIDAZOLE PHOSPHORIBOSYLTRANSFERASE"/>
    <property type="match status" value="1"/>
</dbReference>
<proteinExistence type="inferred from homology"/>
<organism evidence="10 11">
    <name type="scientific">Lentisphaera profundi</name>
    <dbReference type="NCBI Taxonomy" id="1658616"/>
    <lineage>
        <taxon>Bacteria</taxon>
        <taxon>Pseudomonadati</taxon>
        <taxon>Lentisphaerota</taxon>
        <taxon>Lentisphaeria</taxon>
        <taxon>Lentisphaerales</taxon>
        <taxon>Lentisphaeraceae</taxon>
        <taxon>Lentisphaera</taxon>
    </lineage>
</organism>
<keyword evidence="6 10" id="KW-0328">Glycosyltransferase</keyword>